<dbReference type="EMBL" id="CACVAT010000366">
    <property type="protein sequence ID" value="CAA6822269.1"/>
    <property type="molecule type" value="Genomic_DNA"/>
</dbReference>
<proteinExistence type="predicted"/>
<dbReference type="InterPro" id="IPR045445">
    <property type="entry name" value="DUF6502"/>
</dbReference>
<sequence length="281" mass="31400">MNSHLHSVIFHILRPLVRILHRKGISFAEFSQIARQVYVETAEHSLIASDGKATTSRIAITTGLTRKDVAQLRKTTTSDELLAVRYNRGVRVISGWISDVEFQNAKGEPAKLLLQGADNSFENLVNRYSGDMPYRAMLMELQQSKLVEVSDNGSLTLLNKAYIPQSDETEKLSIMGRDVGLLITTIDHNLQPTEGKPPYFQRKVSYNNVPQDAADQFKQMVHQHGMSLLIKFNDWLAEHDLDTNPDASGSNSVMTGVGIYYFEEPSATATSPDHKDSDHAL</sequence>
<protein>
    <submittedName>
        <fullName evidence="1">Uncharacterized protein</fullName>
    </submittedName>
</protein>
<reference evidence="1" key="1">
    <citation type="submission" date="2020-01" db="EMBL/GenBank/DDBJ databases">
        <authorList>
            <person name="Meier V. D."/>
            <person name="Meier V D."/>
        </authorList>
    </citation>
    <scope>NUCLEOTIDE SEQUENCE</scope>
    <source>
        <strain evidence="1">HLG_WM_MAG_09</strain>
    </source>
</reference>
<dbReference type="AlphaFoldDB" id="A0A6S6U6E0"/>
<organism evidence="1">
    <name type="scientific">uncultured Thiotrichaceae bacterium</name>
    <dbReference type="NCBI Taxonomy" id="298394"/>
    <lineage>
        <taxon>Bacteria</taxon>
        <taxon>Pseudomonadati</taxon>
        <taxon>Pseudomonadota</taxon>
        <taxon>Gammaproteobacteria</taxon>
        <taxon>Thiotrichales</taxon>
        <taxon>Thiotrichaceae</taxon>
        <taxon>environmental samples</taxon>
    </lineage>
</organism>
<gene>
    <name evidence="1" type="ORF">HELGO_WM40644</name>
</gene>
<dbReference type="Pfam" id="PF20112">
    <property type="entry name" value="DUF6502"/>
    <property type="match status" value="1"/>
</dbReference>
<evidence type="ECO:0000313" key="1">
    <source>
        <dbReference type="EMBL" id="CAA6822269.1"/>
    </source>
</evidence>
<accession>A0A6S6U6E0</accession>
<name>A0A6S6U6E0_9GAMM</name>